<organism evidence="1 2">
    <name type="scientific">Porphyromonas levii</name>
    <dbReference type="NCBI Taxonomy" id="28114"/>
    <lineage>
        <taxon>Bacteria</taxon>
        <taxon>Pseudomonadati</taxon>
        <taxon>Bacteroidota</taxon>
        <taxon>Bacteroidia</taxon>
        <taxon>Bacteroidales</taxon>
        <taxon>Porphyromonadaceae</taxon>
        <taxon>Porphyromonas</taxon>
    </lineage>
</organism>
<dbReference type="Proteomes" id="UP000297225">
    <property type="component" value="Unassembled WGS sequence"/>
</dbReference>
<keyword evidence="2" id="KW-1185">Reference proteome</keyword>
<dbReference type="RefSeq" id="WP_167620653.1">
    <property type="nucleotide sequence ID" value="NZ_SPNB01000097.1"/>
</dbReference>
<dbReference type="AlphaFoldDB" id="A0A4Y8WNX8"/>
<sequence length="824" mass="94002">MTNEQGHYSLIYDGAERELLVALAGFNLEAQHKSIEYKSQIVNFIAKEKVTELQEVVVKSQRIFGARDTVNYLVSSFREAPDLTIEDVLKRLPGVDVSKSGLISYQGKPINRFYIENMDLLQGQYGLATKSISAEDISTVQVLENHQPIKALEDVEYSNEAAINLKIKEDKKGLYSLILNLGVGYGDKILWNNESILSYFAKKRQHLFTYKTNNNGENILGQLNRFHSRPLISLLRRTSIQLPPDPPIDEERYLDNYSHIMTVNNAFKPAESSEINANIAYSYNEEQRRGAIKTTYLFADRSPLIVEEIISSKDCAHGVSGQLRYEDNKYQSYFNNLLTFSGGWSNARGEATDPYRVVNQRFGDRVFYLQNTTNWIKKNNRGKGIELKSSNAISTQPHHLQLAPGVFPALINGGENYESLTQRINRTAFISNNNATLLSLLVLGNVRISPAVFLNFMRQGFKSDMLLGEEAISASHFLNHIQYAYADAGMQFIFTYKVHPFDLNLVLPFSYGYRSLDNKNGLQEKKSSSQLFILPHFHAKLNLPRGFILKGSASLQKSEPSLSQLLTGFVLENYRKISLNTAELYTNMVIYTDLGLEYKNLFSLAFATLDVGFSQSLNNVIVKQRFEGDYSIFESQRHPYKSNSYFLRGTVGKSFEWSDLLIQFSGFLRSSNPKYIRENQLVDYLQTSWGTGAKIELTPLKPLLIRNEILYNKNIGRAEGVKESNRYSILSNHLSLDVEIIKSLRFSAMYDYYLTDDGVIKNQMSLADVRLSYMVNNVRLDLTATNLFNTKRYSSVKISDLTTYSSEHWIRPRAIMFKVQFQAF</sequence>
<reference evidence="1 2" key="1">
    <citation type="submission" date="2019-03" db="EMBL/GenBank/DDBJ databases">
        <title>Porphyromonas levii Isolated from the Uterus of Dairy Cows.</title>
        <authorList>
            <person name="Francis A.M."/>
        </authorList>
    </citation>
    <scope>NUCLEOTIDE SEQUENCE [LARGE SCALE GENOMIC DNA]</scope>
    <source>
        <strain evidence="1 2">AF5678</strain>
    </source>
</reference>
<evidence type="ECO:0008006" key="3">
    <source>
        <dbReference type="Google" id="ProtNLM"/>
    </source>
</evidence>
<protein>
    <recommendedName>
        <fullName evidence="3">TonB-dependent receptor</fullName>
    </recommendedName>
</protein>
<dbReference type="SUPFAM" id="SSF56935">
    <property type="entry name" value="Porins"/>
    <property type="match status" value="1"/>
</dbReference>
<name>A0A4Y8WNX8_9PORP</name>
<evidence type="ECO:0000313" key="1">
    <source>
        <dbReference type="EMBL" id="TFH94075.1"/>
    </source>
</evidence>
<accession>A0A4Y8WNX8</accession>
<gene>
    <name evidence="1" type="ORF">E4P47_09055</name>
</gene>
<comment type="caution">
    <text evidence="1">The sequence shown here is derived from an EMBL/GenBank/DDBJ whole genome shotgun (WGS) entry which is preliminary data.</text>
</comment>
<evidence type="ECO:0000313" key="2">
    <source>
        <dbReference type="Proteomes" id="UP000297225"/>
    </source>
</evidence>
<dbReference type="EMBL" id="SPNC01000197">
    <property type="protein sequence ID" value="TFH94075.1"/>
    <property type="molecule type" value="Genomic_DNA"/>
</dbReference>
<proteinExistence type="predicted"/>